<sequence>MTAITFDTHQFIKTLKDAEFSEQQAKAISNAFKNAQQAAVTIKVDLREMELRINSELRCHRWILTFIAVAIVIPIVKDLF</sequence>
<dbReference type="EMBL" id="CAADFM010000352">
    <property type="protein sequence ID" value="VFK22694.1"/>
    <property type="molecule type" value="Genomic_DNA"/>
</dbReference>
<keyword evidence="1" id="KW-1133">Transmembrane helix</keyword>
<protein>
    <recommendedName>
        <fullName evidence="4">DUF1640 domain-containing protein</fullName>
    </recommendedName>
</protein>
<evidence type="ECO:0000313" key="2">
    <source>
        <dbReference type="EMBL" id="VFK22694.1"/>
    </source>
</evidence>
<keyword evidence="1" id="KW-0472">Membrane</keyword>
<dbReference type="EMBL" id="CAADFP010000330">
    <property type="protein sequence ID" value="VFK35080.1"/>
    <property type="molecule type" value="Genomic_DNA"/>
</dbReference>
<feature type="transmembrane region" description="Helical" evidence="1">
    <location>
        <begin position="59"/>
        <end position="76"/>
    </location>
</feature>
<name>A0A450Y0L8_9GAMM</name>
<dbReference type="AlphaFoldDB" id="A0A450Y0L8"/>
<gene>
    <name evidence="2" type="ORF">BECKLPF1236A_GA0070988_103525</name>
    <name evidence="3" type="ORF">BECKLPF1236C_GA0070990_103304</name>
</gene>
<evidence type="ECO:0000256" key="1">
    <source>
        <dbReference type="SAM" id="Phobius"/>
    </source>
</evidence>
<evidence type="ECO:0000313" key="3">
    <source>
        <dbReference type="EMBL" id="VFK35080.1"/>
    </source>
</evidence>
<proteinExistence type="predicted"/>
<keyword evidence="1" id="KW-0812">Transmembrane</keyword>
<reference evidence="3" key="1">
    <citation type="submission" date="2019-02" db="EMBL/GenBank/DDBJ databases">
        <authorList>
            <person name="Gruber-Vodicka R. H."/>
            <person name="Seah K. B. B."/>
        </authorList>
    </citation>
    <scope>NUCLEOTIDE SEQUENCE</scope>
    <source>
        <strain evidence="2">BECK_S312</strain>
        <strain evidence="3">BECK_S426</strain>
    </source>
</reference>
<organism evidence="3">
    <name type="scientific">Candidatus Kentrum sp. LPFa</name>
    <dbReference type="NCBI Taxonomy" id="2126335"/>
    <lineage>
        <taxon>Bacteria</taxon>
        <taxon>Pseudomonadati</taxon>
        <taxon>Pseudomonadota</taxon>
        <taxon>Gammaproteobacteria</taxon>
        <taxon>Candidatus Kentrum</taxon>
    </lineage>
</organism>
<evidence type="ECO:0008006" key="4">
    <source>
        <dbReference type="Google" id="ProtNLM"/>
    </source>
</evidence>
<accession>A0A450Y0L8</accession>